<accession>R4YX48</accession>
<comment type="caution">
    <text evidence="3">The sequence shown here is derived from an EMBL/GenBank/DDBJ whole genome shotgun (WGS) entry which is preliminary data.</text>
</comment>
<evidence type="ECO:0000259" key="2">
    <source>
        <dbReference type="Pfam" id="PF09313"/>
    </source>
</evidence>
<feature type="region of interest" description="Disordered" evidence="1">
    <location>
        <begin position="104"/>
        <end position="126"/>
    </location>
</feature>
<dbReference type="SUPFAM" id="SSF51197">
    <property type="entry name" value="Clavaminate synthase-like"/>
    <property type="match status" value="1"/>
</dbReference>
<organism evidence="3 4">
    <name type="scientific">Candidatus Neomicrothrix parvicella RN1</name>
    <dbReference type="NCBI Taxonomy" id="1229780"/>
    <lineage>
        <taxon>Bacteria</taxon>
        <taxon>Bacillati</taxon>
        <taxon>Actinomycetota</taxon>
        <taxon>Acidimicrobiia</taxon>
        <taxon>Acidimicrobiales</taxon>
        <taxon>Microthrixaceae</taxon>
        <taxon>Candidatus Neomicrothrix</taxon>
    </lineage>
</organism>
<dbReference type="Gene3D" id="2.60.120.10">
    <property type="entry name" value="Jelly Rolls"/>
    <property type="match status" value="1"/>
</dbReference>
<reference evidence="3 4" key="1">
    <citation type="journal article" date="2013" name="ISME J.">
        <title>Metabolic model for the filamentous 'Candidatus Microthrix parvicella' based on genomic and metagenomic analyses.</title>
        <authorList>
            <person name="Jon McIlroy S."/>
            <person name="Kristiansen R."/>
            <person name="Albertsen M."/>
            <person name="Michael Karst S."/>
            <person name="Rossetti S."/>
            <person name="Lund Nielsen J."/>
            <person name="Tandoi V."/>
            <person name="James Seviour R."/>
            <person name="Nielsen P.H."/>
        </authorList>
    </citation>
    <scope>NUCLEOTIDE SEQUENCE [LARGE SCALE GENOMIC DNA]</scope>
    <source>
        <strain evidence="3 4">RN1</strain>
    </source>
</reference>
<keyword evidence="4" id="KW-1185">Reference proteome</keyword>
<name>R4YX48_9ACTN</name>
<dbReference type="eggNOG" id="COG3615">
    <property type="taxonomic scope" value="Bacteria"/>
</dbReference>
<dbReference type="Pfam" id="PF09313">
    <property type="entry name" value="TehB-like"/>
    <property type="match status" value="1"/>
</dbReference>
<dbReference type="STRING" id="1229780.BN381_130233"/>
<evidence type="ECO:0000256" key="1">
    <source>
        <dbReference type="SAM" id="MobiDB-lite"/>
    </source>
</evidence>
<proteinExistence type="predicted"/>
<dbReference type="InterPro" id="IPR015392">
    <property type="entry name" value="TehB/YeaR-like_dom"/>
</dbReference>
<sequence>MTNLPTLPDGLELARTTKVFDNETAPTGLLKAHQVAEAVWGRLVVHTGSVGFVFEDMPDDTILVGAGDHVVIPPQRHHHVVLGEPATFVVEFYKAPAGDVVDASRPTTTLSTGLLGSSGSVDPDPA</sequence>
<feature type="domain" description="TehB/YeaR-like" evidence="2">
    <location>
        <begin position="15"/>
        <end position="88"/>
    </location>
</feature>
<dbReference type="InterPro" id="IPR014710">
    <property type="entry name" value="RmlC-like_jellyroll"/>
</dbReference>
<dbReference type="HOGENOM" id="CLU_147375_0_0_11"/>
<protein>
    <recommendedName>
        <fullName evidence="2">TehB/YeaR-like domain-containing protein</fullName>
    </recommendedName>
</protein>
<dbReference type="AlphaFoldDB" id="R4YX48"/>
<feature type="compositionally biased region" description="Low complexity" evidence="1">
    <location>
        <begin position="107"/>
        <end position="120"/>
    </location>
</feature>
<gene>
    <name evidence="3" type="ORF">BN381_130233</name>
</gene>
<dbReference type="Proteomes" id="UP000018291">
    <property type="component" value="Unassembled WGS sequence"/>
</dbReference>
<dbReference type="RefSeq" id="WP_012224243.1">
    <property type="nucleotide sequence ID" value="NZ_HG422565.1"/>
</dbReference>
<evidence type="ECO:0000313" key="3">
    <source>
        <dbReference type="EMBL" id="CCM62675.1"/>
    </source>
</evidence>
<dbReference type="EMBL" id="CANL01000005">
    <property type="protein sequence ID" value="CCM62675.1"/>
    <property type="molecule type" value="Genomic_DNA"/>
</dbReference>
<dbReference type="OrthoDB" id="9791637at2"/>
<evidence type="ECO:0000313" key="4">
    <source>
        <dbReference type="Proteomes" id="UP000018291"/>
    </source>
</evidence>